<keyword evidence="1 3" id="KW-0540">Nuclease</keyword>
<dbReference type="Gene3D" id="3.30.420.10">
    <property type="entry name" value="Ribonuclease H-like superfamily/Ribonuclease H"/>
    <property type="match status" value="1"/>
</dbReference>
<keyword evidence="1 3" id="KW-0269">Exonuclease</keyword>
<protein>
    <submittedName>
        <fullName evidence="3">Exonuclease</fullName>
    </submittedName>
</protein>
<dbReference type="Proteomes" id="UP000232928">
    <property type="component" value="Unassembled WGS sequence"/>
</dbReference>
<dbReference type="AlphaFoldDB" id="A0A2N0THY9"/>
<dbReference type="InterPro" id="IPR036397">
    <property type="entry name" value="RNaseH_sf"/>
</dbReference>
<dbReference type="InterPro" id="IPR013520">
    <property type="entry name" value="Ribonucl_H"/>
</dbReference>
<proteinExistence type="predicted"/>
<reference evidence="3 4" key="1">
    <citation type="submission" date="2017-12" db="EMBL/GenBank/DDBJ databases">
        <title>Bifidobacterium longum APC/DPC strains.</title>
        <authorList>
            <person name="Arboleya S."/>
        </authorList>
    </citation>
    <scope>NUCLEOTIDE SEQUENCE [LARGE SCALE GENOMIC DNA]</scope>
    <source>
        <strain evidence="3 4">APC1461</strain>
    </source>
</reference>
<evidence type="ECO:0000259" key="2">
    <source>
        <dbReference type="SMART" id="SM00479"/>
    </source>
</evidence>
<dbReference type="PANTHER" id="PTHR30231:SF41">
    <property type="entry name" value="DNA POLYMERASE III SUBUNIT EPSILON"/>
    <property type="match status" value="1"/>
</dbReference>
<keyword evidence="1 3" id="KW-0378">Hydrolase</keyword>
<dbReference type="SMART" id="SM00479">
    <property type="entry name" value="EXOIII"/>
    <property type="match status" value="1"/>
</dbReference>
<name>A0A2N0THY9_BIFLN</name>
<dbReference type="CDD" id="cd06127">
    <property type="entry name" value="DEDDh"/>
    <property type="match status" value="1"/>
</dbReference>
<dbReference type="GO" id="GO:0005829">
    <property type="term" value="C:cytosol"/>
    <property type="evidence" value="ECO:0007669"/>
    <property type="project" value="TreeGrafter"/>
</dbReference>
<accession>A0A2N0THY9</accession>
<sequence>MPCACGRGHIVDQFQQLVNPLRPIPRQITTLTGITDAMVADLDPIDEVLPRFIAWLATPAAGPTVEPIVGHNVSFDLRFLDYNTRHIAGCGFACADYDTMQISRALFPAQRHHRLADLIVRFGIADNEEHRALSDAIQTQQCFEWMRHYVTEHHESEAIRWKQSPAKNSTEILHQQLVVKR</sequence>
<dbReference type="InterPro" id="IPR012337">
    <property type="entry name" value="RNaseH-like_sf"/>
</dbReference>
<evidence type="ECO:0000256" key="1">
    <source>
        <dbReference type="ARBA" id="ARBA00022839"/>
    </source>
</evidence>
<evidence type="ECO:0000313" key="3">
    <source>
        <dbReference type="EMBL" id="PKD14364.1"/>
    </source>
</evidence>
<dbReference type="GO" id="GO:0045004">
    <property type="term" value="P:DNA replication proofreading"/>
    <property type="evidence" value="ECO:0007669"/>
    <property type="project" value="TreeGrafter"/>
</dbReference>
<dbReference type="GO" id="GO:0003676">
    <property type="term" value="F:nucleic acid binding"/>
    <property type="evidence" value="ECO:0007669"/>
    <property type="project" value="InterPro"/>
</dbReference>
<organism evidence="3 4">
    <name type="scientific">Bifidobacterium longum</name>
    <dbReference type="NCBI Taxonomy" id="216816"/>
    <lineage>
        <taxon>Bacteria</taxon>
        <taxon>Bacillati</taxon>
        <taxon>Actinomycetota</taxon>
        <taxon>Actinomycetes</taxon>
        <taxon>Bifidobacteriales</taxon>
        <taxon>Bifidobacteriaceae</taxon>
        <taxon>Bifidobacterium</taxon>
    </lineage>
</organism>
<comment type="caution">
    <text evidence="3">The sequence shown here is derived from an EMBL/GenBank/DDBJ whole genome shotgun (WGS) entry which is preliminary data.</text>
</comment>
<dbReference type="SUPFAM" id="SSF53098">
    <property type="entry name" value="Ribonuclease H-like"/>
    <property type="match status" value="1"/>
</dbReference>
<dbReference type="EMBL" id="PJEG01000016">
    <property type="protein sequence ID" value="PKD14364.1"/>
    <property type="molecule type" value="Genomic_DNA"/>
</dbReference>
<dbReference type="Pfam" id="PF00929">
    <property type="entry name" value="RNase_T"/>
    <property type="match status" value="1"/>
</dbReference>
<dbReference type="GO" id="GO:0008408">
    <property type="term" value="F:3'-5' exonuclease activity"/>
    <property type="evidence" value="ECO:0007669"/>
    <property type="project" value="TreeGrafter"/>
</dbReference>
<feature type="domain" description="Exonuclease" evidence="2">
    <location>
        <begin position="4"/>
        <end position="152"/>
    </location>
</feature>
<evidence type="ECO:0000313" key="4">
    <source>
        <dbReference type="Proteomes" id="UP000232928"/>
    </source>
</evidence>
<dbReference type="PANTHER" id="PTHR30231">
    <property type="entry name" value="DNA POLYMERASE III SUBUNIT EPSILON"/>
    <property type="match status" value="1"/>
</dbReference>
<dbReference type="FunFam" id="3.30.420.10:FF:000045">
    <property type="entry name" value="3'-5' exonuclease DinG"/>
    <property type="match status" value="1"/>
</dbReference>
<gene>
    <name evidence="3" type="ORF">APC1461_1409</name>
</gene>